<name>A0A0C2HVK8_9PSED</name>
<dbReference type="Gene3D" id="2.30.180.10">
    <property type="entry name" value="FAS1 domain"/>
    <property type="match status" value="1"/>
</dbReference>
<dbReference type="PATRIC" id="fig|226910.6.peg.4976"/>
<gene>
    <name evidence="3" type="ORF">UCMB321_4987</name>
</gene>
<dbReference type="EMBL" id="JXDG01000064">
    <property type="protein sequence ID" value="KIH81191.1"/>
    <property type="molecule type" value="Genomic_DNA"/>
</dbReference>
<dbReference type="InterPro" id="IPR036378">
    <property type="entry name" value="FAS1_dom_sf"/>
</dbReference>
<accession>A0A0C2HVK8</accession>
<dbReference type="OrthoDB" id="9800666at2"/>
<keyword evidence="1" id="KW-0732">Signal</keyword>
<proteinExistence type="predicted"/>
<sequence>MKRTSIKAPLIASLLTLALFGGLAEAASMSMDHDSVTVGGQSMLPSKDIIDNAVNSADHTTLVTAVKAAGLVSTLKGQGPFTVFAPVNAAFAALPAGTVDNLLKPENKGTLSHILTYHVVAGKLDMAELAKRIKAGGGKTELTTVAGGKLWAMMNGPHNIVIKDEKGTTADITTYDVMQSNGVIQVIDKVLLPKG</sequence>
<organism evidence="3 4">
    <name type="scientific">Pseudomonas batumici</name>
    <dbReference type="NCBI Taxonomy" id="226910"/>
    <lineage>
        <taxon>Bacteria</taxon>
        <taxon>Pseudomonadati</taxon>
        <taxon>Pseudomonadota</taxon>
        <taxon>Gammaproteobacteria</taxon>
        <taxon>Pseudomonadales</taxon>
        <taxon>Pseudomonadaceae</taxon>
        <taxon>Pseudomonas</taxon>
    </lineage>
</organism>
<dbReference type="AlphaFoldDB" id="A0A0C2HVK8"/>
<dbReference type="Proteomes" id="UP000031535">
    <property type="component" value="Unassembled WGS sequence"/>
</dbReference>
<comment type="caution">
    <text evidence="3">The sequence shown here is derived from an EMBL/GenBank/DDBJ whole genome shotgun (WGS) entry which is preliminary data.</text>
</comment>
<feature type="signal peptide" evidence="1">
    <location>
        <begin position="1"/>
        <end position="26"/>
    </location>
</feature>
<dbReference type="RefSeq" id="WP_040071327.1">
    <property type="nucleotide sequence ID" value="NZ_JXDG01000064.1"/>
</dbReference>
<dbReference type="PANTHER" id="PTHR10900">
    <property type="entry name" value="PERIOSTIN-RELATED"/>
    <property type="match status" value="1"/>
</dbReference>
<evidence type="ECO:0000259" key="2">
    <source>
        <dbReference type="PROSITE" id="PS50213"/>
    </source>
</evidence>
<dbReference type="STRING" id="226910.UCMB321_4987"/>
<keyword evidence="4" id="KW-1185">Reference proteome</keyword>
<dbReference type="SMART" id="SM00554">
    <property type="entry name" value="FAS1"/>
    <property type="match status" value="1"/>
</dbReference>
<dbReference type="InterPro" id="IPR050904">
    <property type="entry name" value="Adhesion/Biosynth-related"/>
</dbReference>
<evidence type="ECO:0000313" key="4">
    <source>
        <dbReference type="Proteomes" id="UP000031535"/>
    </source>
</evidence>
<feature type="chain" id="PRO_5002161991" evidence="1">
    <location>
        <begin position="27"/>
        <end position="195"/>
    </location>
</feature>
<dbReference type="InterPro" id="IPR000782">
    <property type="entry name" value="FAS1_domain"/>
</dbReference>
<feature type="domain" description="FAS1" evidence="2">
    <location>
        <begin position="46"/>
        <end position="191"/>
    </location>
</feature>
<evidence type="ECO:0000256" key="1">
    <source>
        <dbReference type="SAM" id="SignalP"/>
    </source>
</evidence>
<reference evidence="3 4" key="1">
    <citation type="submission" date="2015-01" db="EMBL/GenBank/DDBJ databases">
        <title>Complete genome of Pseudomonas batumici UCM B-321 producer of the batumin antibiotic with strong antistaphilococcal and potential anticancer activity.</title>
        <authorList>
            <person name="Klochko V.V."/>
            <person name="Zelena L.B."/>
            <person name="Elena K.A."/>
            <person name="Reva O.N."/>
        </authorList>
    </citation>
    <scope>NUCLEOTIDE SEQUENCE [LARGE SCALE GENOMIC DNA]</scope>
    <source>
        <strain evidence="3 4">UCM B-321</strain>
    </source>
</reference>
<dbReference type="PANTHER" id="PTHR10900:SF77">
    <property type="entry name" value="FI19380P1"/>
    <property type="match status" value="1"/>
</dbReference>
<dbReference type="SUPFAM" id="SSF82153">
    <property type="entry name" value="FAS1 domain"/>
    <property type="match status" value="1"/>
</dbReference>
<dbReference type="GO" id="GO:0005615">
    <property type="term" value="C:extracellular space"/>
    <property type="evidence" value="ECO:0007669"/>
    <property type="project" value="TreeGrafter"/>
</dbReference>
<dbReference type="Pfam" id="PF02469">
    <property type="entry name" value="Fasciclin"/>
    <property type="match status" value="1"/>
</dbReference>
<dbReference type="PROSITE" id="PS50213">
    <property type="entry name" value="FAS1"/>
    <property type="match status" value="1"/>
</dbReference>
<evidence type="ECO:0000313" key="3">
    <source>
        <dbReference type="EMBL" id="KIH81191.1"/>
    </source>
</evidence>
<protein>
    <submittedName>
        <fullName evidence="3">Transforming growth factor-beta induced protein IG-H3</fullName>
    </submittedName>
</protein>
<dbReference type="FunFam" id="2.30.180.10:FF:000014">
    <property type="entry name" value="Stabilin 1"/>
    <property type="match status" value="1"/>
</dbReference>